<dbReference type="GO" id="GO:0030001">
    <property type="term" value="P:metal ion transport"/>
    <property type="evidence" value="ECO:0007669"/>
    <property type="project" value="UniProtKB-ARBA"/>
</dbReference>
<evidence type="ECO:0000256" key="3">
    <source>
        <dbReference type="ARBA" id="ARBA00022475"/>
    </source>
</evidence>
<dbReference type="AlphaFoldDB" id="A0A1Q6R3K8"/>
<keyword evidence="6" id="KW-0406">Ion transport</keyword>
<evidence type="ECO:0000256" key="5">
    <source>
        <dbReference type="ARBA" id="ARBA00022989"/>
    </source>
</evidence>
<accession>A0A1Q6R3K8</accession>
<reference evidence="9 10" key="1">
    <citation type="journal article" date="2016" name="Nat. Biotechnol.">
        <title>Measurement of bacterial replication rates in microbial communities.</title>
        <authorList>
            <person name="Brown C.T."/>
            <person name="Olm M.R."/>
            <person name="Thomas B.C."/>
            <person name="Banfield J.F."/>
        </authorList>
    </citation>
    <scope>NUCLEOTIDE SEQUENCE [LARGE SCALE GENOMIC DNA]</scope>
    <source>
        <strain evidence="9">46_33</strain>
    </source>
</reference>
<gene>
    <name evidence="9" type="ORF">BHW43_08105</name>
</gene>
<keyword evidence="7 8" id="KW-0472">Membrane</keyword>
<evidence type="ECO:0000256" key="1">
    <source>
        <dbReference type="ARBA" id="ARBA00004651"/>
    </source>
</evidence>
<feature type="transmembrane region" description="Helical" evidence="8">
    <location>
        <begin position="132"/>
        <end position="152"/>
    </location>
</feature>
<feature type="transmembrane region" description="Helical" evidence="8">
    <location>
        <begin position="350"/>
        <end position="372"/>
    </location>
</feature>
<feature type="transmembrane region" description="Helical" evidence="8">
    <location>
        <begin position="198"/>
        <end position="217"/>
    </location>
</feature>
<dbReference type="STRING" id="626940.BHW43_08105"/>
<feature type="transmembrane region" description="Helical" evidence="8">
    <location>
        <begin position="237"/>
        <end position="262"/>
    </location>
</feature>
<keyword evidence="5 8" id="KW-1133">Transmembrane helix</keyword>
<evidence type="ECO:0000256" key="7">
    <source>
        <dbReference type="ARBA" id="ARBA00023136"/>
    </source>
</evidence>
<dbReference type="PANTHER" id="PTHR32024">
    <property type="entry name" value="TRK SYSTEM POTASSIUM UPTAKE PROTEIN TRKG-RELATED"/>
    <property type="match status" value="1"/>
</dbReference>
<sequence length="446" mass="48400">MSEEMISRKFQLSSFQIIILGFAGVILLGALLLMLPISAAERCVTPFHDALFTATSAVCVTGLVIHDTGSYWSAFGQTIILALIQIGGLGVVTVAALFALLSRRKISLMQRTTLQDAISAPNVGGIVRLTKFILWGTFLIELIGALAMLPVFCHDYGWHGIWLATFHSISAFCNAGFDILGTADNIYPSLTGYAQNPIINITIMLLIIIGGIGFLTWEDICENKLQFRRYRLQSKVILIFTLILIIFPAIFFFFADFAALPIEDRLQAALFQSVTTRTAGFNTVNLSAMSSSSQGIMILLMLIGGSPGSTAGGMKTTTFAVLLANIVATYRQQDSAHFFDRRVDYNAIKLASTILTMYIALFFLGGIFISAYENLPLSSCLYETASALGTVGLTLGITPQLHVPSQLILILLMYLGRVGSLTLMYAALSGKKAVNSKLPLEKITIG</sequence>
<evidence type="ECO:0000256" key="8">
    <source>
        <dbReference type="SAM" id="Phobius"/>
    </source>
</evidence>
<dbReference type="InterPro" id="IPR003445">
    <property type="entry name" value="Cat_transpt"/>
</dbReference>
<dbReference type="Proteomes" id="UP000186777">
    <property type="component" value="Unassembled WGS sequence"/>
</dbReference>
<feature type="transmembrane region" description="Helical" evidence="8">
    <location>
        <begin position="47"/>
        <end position="66"/>
    </location>
</feature>
<dbReference type="RefSeq" id="WP_303680164.1">
    <property type="nucleotide sequence ID" value="NZ_MNTG01000036.1"/>
</dbReference>
<dbReference type="EMBL" id="MNTG01000036">
    <property type="protein sequence ID" value="OLA36954.1"/>
    <property type="molecule type" value="Genomic_DNA"/>
</dbReference>
<feature type="transmembrane region" description="Helical" evidence="8">
    <location>
        <begin position="407"/>
        <end position="428"/>
    </location>
</feature>
<keyword evidence="3" id="KW-1003">Cell membrane</keyword>
<dbReference type="GO" id="GO:0008324">
    <property type="term" value="F:monoatomic cation transmembrane transporter activity"/>
    <property type="evidence" value="ECO:0007669"/>
    <property type="project" value="InterPro"/>
</dbReference>
<keyword evidence="4 8" id="KW-0812">Transmembrane</keyword>
<feature type="transmembrane region" description="Helical" evidence="8">
    <location>
        <begin position="78"/>
        <end position="101"/>
    </location>
</feature>
<dbReference type="GO" id="GO:0005886">
    <property type="term" value="C:plasma membrane"/>
    <property type="evidence" value="ECO:0007669"/>
    <property type="project" value="UniProtKB-SubCell"/>
</dbReference>
<dbReference type="Pfam" id="PF02386">
    <property type="entry name" value="TrkH"/>
    <property type="match status" value="1"/>
</dbReference>
<proteinExistence type="predicted"/>
<comment type="subcellular location">
    <subcellularLocation>
        <location evidence="1">Cell membrane</location>
        <topology evidence="1">Multi-pass membrane protein</topology>
    </subcellularLocation>
</comment>
<evidence type="ECO:0000256" key="4">
    <source>
        <dbReference type="ARBA" id="ARBA00022692"/>
    </source>
</evidence>
<evidence type="ECO:0000256" key="6">
    <source>
        <dbReference type="ARBA" id="ARBA00023065"/>
    </source>
</evidence>
<dbReference type="PANTHER" id="PTHR32024:SF1">
    <property type="entry name" value="KTR SYSTEM POTASSIUM UPTAKE PROTEIN B"/>
    <property type="match status" value="1"/>
</dbReference>
<feature type="transmembrane region" description="Helical" evidence="8">
    <location>
        <begin position="310"/>
        <end position="330"/>
    </location>
</feature>
<evidence type="ECO:0000313" key="10">
    <source>
        <dbReference type="Proteomes" id="UP000186777"/>
    </source>
</evidence>
<evidence type="ECO:0000313" key="9">
    <source>
        <dbReference type="EMBL" id="OLA36954.1"/>
    </source>
</evidence>
<organism evidence="9 10">
    <name type="scientific">Phascolarctobacterium succinatutens</name>
    <dbReference type="NCBI Taxonomy" id="626940"/>
    <lineage>
        <taxon>Bacteria</taxon>
        <taxon>Bacillati</taxon>
        <taxon>Bacillota</taxon>
        <taxon>Negativicutes</taxon>
        <taxon>Acidaminococcales</taxon>
        <taxon>Acidaminococcaceae</taxon>
        <taxon>Phascolarctobacterium</taxon>
    </lineage>
</organism>
<comment type="caution">
    <text evidence="9">The sequence shown here is derived from an EMBL/GenBank/DDBJ whole genome shotgun (WGS) entry which is preliminary data.</text>
</comment>
<feature type="transmembrane region" description="Helical" evidence="8">
    <location>
        <begin position="12"/>
        <end position="35"/>
    </location>
</feature>
<name>A0A1Q6R3K8_9FIRM</name>
<evidence type="ECO:0000256" key="2">
    <source>
        <dbReference type="ARBA" id="ARBA00022448"/>
    </source>
</evidence>
<protein>
    <submittedName>
        <fullName evidence="9">Trk family potassium uptake protein</fullName>
    </submittedName>
</protein>
<keyword evidence="2" id="KW-0813">Transport</keyword>